<evidence type="ECO:0000256" key="1">
    <source>
        <dbReference type="ARBA" id="ARBA00022729"/>
    </source>
</evidence>
<evidence type="ECO:0000256" key="2">
    <source>
        <dbReference type="ARBA" id="ARBA00023136"/>
    </source>
</evidence>
<comment type="similarity">
    <text evidence="4">Belongs to the LptD family.</text>
</comment>
<dbReference type="Proteomes" id="UP001501479">
    <property type="component" value="Unassembled WGS sequence"/>
</dbReference>
<evidence type="ECO:0000259" key="6">
    <source>
        <dbReference type="Pfam" id="PF04453"/>
    </source>
</evidence>
<comment type="caution">
    <text evidence="7">The sequence shown here is derived from an EMBL/GenBank/DDBJ whole genome shotgun (WGS) entry which is preliminary data.</text>
</comment>
<dbReference type="InterPro" id="IPR005653">
    <property type="entry name" value="OstA-like_N"/>
</dbReference>
<dbReference type="RefSeq" id="WP_344965579.1">
    <property type="nucleotide sequence ID" value="NZ_BAABDS010000043.1"/>
</dbReference>
<dbReference type="InterPro" id="IPR050218">
    <property type="entry name" value="LptD"/>
</dbReference>
<comment type="function">
    <text evidence="4">Together with LptE, is involved in the assembly of lipopolysaccharide (LPS) at the surface of the outer membrane.</text>
</comment>
<feature type="domain" description="Organic solvent tolerance-like N-terminal" evidence="5">
    <location>
        <begin position="62"/>
        <end position="191"/>
    </location>
</feature>
<feature type="signal peptide" evidence="4">
    <location>
        <begin position="1"/>
        <end position="19"/>
    </location>
</feature>
<keyword evidence="3 4" id="KW-0998">Cell outer membrane</keyword>
<dbReference type="HAMAP" id="MF_01411">
    <property type="entry name" value="LPS_assembly_LptD"/>
    <property type="match status" value="1"/>
</dbReference>
<name>A0ABP7EKZ7_9GAMM</name>
<accession>A0ABP7EKZ7</accession>
<comment type="subcellular location">
    <subcellularLocation>
        <location evidence="4">Cell outer membrane</location>
    </subcellularLocation>
</comment>
<keyword evidence="8" id="KW-1185">Reference proteome</keyword>
<evidence type="ECO:0000313" key="8">
    <source>
        <dbReference type="Proteomes" id="UP001501479"/>
    </source>
</evidence>
<evidence type="ECO:0000256" key="3">
    <source>
        <dbReference type="ARBA" id="ARBA00023237"/>
    </source>
</evidence>
<evidence type="ECO:0000256" key="4">
    <source>
        <dbReference type="HAMAP-Rule" id="MF_01411"/>
    </source>
</evidence>
<dbReference type="Pfam" id="PF04453">
    <property type="entry name" value="LptD"/>
    <property type="match status" value="1"/>
</dbReference>
<dbReference type="Pfam" id="PF03968">
    <property type="entry name" value="LptD_N"/>
    <property type="match status" value="1"/>
</dbReference>
<keyword evidence="2 4" id="KW-0472">Membrane</keyword>
<organism evidence="7 8">
    <name type="scientific">Oceanisphaera sediminis</name>
    <dbReference type="NCBI Taxonomy" id="981381"/>
    <lineage>
        <taxon>Bacteria</taxon>
        <taxon>Pseudomonadati</taxon>
        <taxon>Pseudomonadota</taxon>
        <taxon>Gammaproteobacteria</taxon>
        <taxon>Aeromonadales</taxon>
        <taxon>Aeromonadaceae</taxon>
        <taxon>Oceanisphaera</taxon>
    </lineage>
</organism>
<keyword evidence="1 4" id="KW-0732">Signal</keyword>
<dbReference type="PANTHER" id="PTHR30189">
    <property type="entry name" value="LPS-ASSEMBLY PROTEIN"/>
    <property type="match status" value="1"/>
</dbReference>
<comment type="caution">
    <text evidence="4">Lacks conserved residue(s) required for the propagation of feature annotation.</text>
</comment>
<evidence type="ECO:0000313" key="7">
    <source>
        <dbReference type="EMBL" id="GAA3719800.1"/>
    </source>
</evidence>
<evidence type="ECO:0000259" key="5">
    <source>
        <dbReference type="Pfam" id="PF03968"/>
    </source>
</evidence>
<dbReference type="PANTHER" id="PTHR30189:SF1">
    <property type="entry name" value="LPS-ASSEMBLY PROTEIN LPTD"/>
    <property type="match status" value="1"/>
</dbReference>
<dbReference type="InterPro" id="IPR007543">
    <property type="entry name" value="LptD_C"/>
</dbReference>
<feature type="chain" id="PRO_5044916656" description="LPS-assembly protein LptD" evidence="4">
    <location>
        <begin position="20"/>
        <end position="786"/>
    </location>
</feature>
<reference evidence="8" key="1">
    <citation type="journal article" date="2019" name="Int. J. Syst. Evol. Microbiol.">
        <title>The Global Catalogue of Microorganisms (GCM) 10K type strain sequencing project: providing services to taxonomists for standard genome sequencing and annotation.</title>
        <authorList>
            <consortium name="The Broad Institute Genomics Platform"/>
            <consortium name="The Broad Institute Genome Sequencing Center for Infectious Disease"/>
            <person name="Wu L."/>
            <person name="Ma J."/>
        </authorList>
    </citation>
    <scope>NUCLEOTIDE SEQUENCE [LARGE SCALE GENOMIC DNA]</scope>
    <source>
        <strain evidence="8">JCM 17329</strain>
    </source>
</reference>
<gene>
    <name evidence="4 7" type="primary">lptD</name>
    <name evidence="7" type="ORF">GCM10022421_30020</name>
</gene>
<sequence precursor="true">MRIRIIGFPLLLVSSLAQAQTTTETTAEASPLPLNFSRCFSHVPLRVDATQGDPNAPITVTAEVLNATRDGKILYRGDVQVAQEQRRFSADYVELEQLSRDVLAEGNIHFTDGTISVDSDERLTGNLTTRDTELDEANYQFHGEKGRGQAKRVQLSDNANQVELQGASYTTCPPGEEVWQLKASSVQVEQDQVFGEAWNAVLWLGEMPVFYFPYIKFPVKDERQSGLLYPTIELGGSNGNDFSLPYYWNIAPNYDATLTPRIMSKRGTMSQLEFRYLPVEGQSGTLYGEYLSSDDQLADTQWQDDARWLFNWRHNARFDADGHWRGNIDYTKVAGWDFAYFDDFSPPVGQLVDNQLMQSFRGGYYDRHWQLTTEVRDYQILRANQQTMPFQLAPSLALTSYRGFGEFDLGLDSELTRFNNDNNNAYQATRFHAEPKLVYSVVNQPGAKLTADVGAYYTHYEQDIPDTLAPYYRNVQGFTADSLDSSVDRLLPRLRLNGTLVFDREAQWFEQDFTQTLEPQLQYLYVPFKEQDNIGLYDTTDMRQDYYSLFSDRRFAGLDRISDANQLTAGFTSRIYDADSVERLRLALAQTYNFTSPRVRLFPSEEPSDFKRSFLTFEGDLNIDGSWFVHTEAQQDTTNSRLAAGNITLEYNDEGKLAQLGFRHLNQTYFTDASLGNDLNQLGGTFSWPLDPQWRLIGGHYRDIELSRNIDTLIGLRYDSCCWAVSLVWEQSQKEDSLLSPTETQQETLIGLRFELKGFSSFGTGSGDFSPGTSLLPYYRPFNLNN</sequence>
<dbReference type="InterPro" id="IPR020889">
    <property type="entry name" value="LipoPS_assembly_LptD"/>
</dbReference>
<proteinExistence type="inferred from homology"/>
<protein>
    <recommendedName>
        <fullName evidence="4">LPS-assembly protein LptD</fullName>
    </recommendedName>
</protein>
<feature type="domain" description="LptD C-terminal" evidence="6">
    <location>
        <begin position="306"/>
        <end position="694"/>
    </location>
</feature>
<comment type="subunit">
    <text evidence="4">Component of the lipopolysaccharide transport and assembly complex. Interacts with LptE and LptA.</text>
</comment>
<dbReference type="EMBL" id="BAABDS010000043">
    <property type="protein sequence ID" value="GAA3719800.1"/>
    <property type="molecule type" value="Genomic_DNA"/>
</dbReference>